<dbReference type="InterPro" id="IPR042099">
    <property type="entry name" value="ANL_N_sf"/>
</dbReference>
<dbReference type="SUPFAM" id="SSF56801">
    <property type="entry name" value="Acetyl-CoA synthetase-like"/>
    <property type="match status" value="1"/>
</dbReference>
<dbReference type="OrthoDB" id="580775at2"/>
<name>A0A317CLS4_9GAMM</name>
<evidence type="ECO:0000313" key="3">
    <source>
        <dbReference type="EMBL" id="PWQ99476.1"/>
    </source>
</evidence>
<proteinExistence type="predicted"/>
<dbReference type="AlphaFoldDB" id="A0A317CLS4"/>
<accession>A0A317CLS4</accession>
<evidence type="ECO:0000313" key="4">
    <source>
        <dbReference type="Proteomes" id="UP000245539"/>
    </source>
</evidence>
<dbReference type="InterPro" id="IPR045851">
    <property type="entry name" value="AMP-bd_C_sf"/>
</dbReference>
<dbReference type="EMBL" id="QGKM01000010">
    <property type="protein sequence ID" value="PWQ99476.1"/>
    <property type="molecule type" value="Genomic_DNA"/>
</dbReference>
<comment type="caution">
    <text evidence="3">The sequence shown here is derived from an EMBL/GenBank/DDBJ whole genome shotgun (WGS) entry which is preliminary data.</text>
</comment>
<organism evidence="3 4">
    <name type="scientific">Leucothrix pacifica</name>
    <dbReference type="NCBI Taxonomy" id="1247513"/>
    <lineage>
        <taxon>Bacteria</taxon>
        <taxon>Pseudomonadati</taxon>
        <taxon>Pseudomonadota</taxon>
        <taxon>Gammaproteobacteria</taxon>
        <taxon>Thiotrichales</taxon>
        <taxon>Thiotrichaceae</taxon>
        <taxon>Leucothrix</taxon>
    </lineage>
</organism>
<keyword evidence="4" id="KW-1185">Reference proteome</keyword>
<sequence length="411" mass="44843">MSEFYDALEKRTSEERDAAILASLKAQLVHAKANAPAYAESLADFDVSGFNNTEQLSAYPVTRKSELISRQAAMRPFGGLTAYGQGQLKYIFSSPGPIYEPQTLSADYWRFARGLYAAGFRKEDLVHNCFSYHLTPAGAMADSGCHALGCAVIPAGVGQTELQVHTIHDLKPTAYIGTPSFLRIILEKADELGVDVSSIKKAMVSGEAFPPSTRAFFLERGIQASQCYATADLGMIAYESTADSGLILDEGVHLEIVRPGTGDPVADGEVGEVVITTFNPDYPLIRFATGDLSAIMEGESPCGRTNRRIKGWMGRADQTAKVRGMFIHPEQVDQVVKRHPEIQKARLVIEWIDESDQMTLHCEVADGSDDLRQSVSASIRELCKIRGAVELVSPDSLANDGLVISDQRQYD</sequence>
<dbReference type="PANTHER" id="PTHR43845">
    <property type="entry name" value="BLR5969 PROTEIN"/>
    <property type="match status" value="1"/>
</dbReference>
<dbReference type="PANTHER" id="PTHR43845:SF1">
    <property type="entry name" value="BLR5969 PROTEIN"/>
    <property type="match status" value="1"/>
</dbReference>
<dbReference type="Pfam" id="PF00501">
    <property type="entry name" value="AMP-binding"/>
    <property type="match status" value="1"/>
</dbReference>
<dbReference type="Pfam" id="PF14535">
    <property type="entry name" value="AMP-binding_C_2"/>
    <property type="match status" value="1"/>
</dbReference>
<dbReference type="Gene3D" id="3.40.50.12780">
    <property type="entry name" value="N-terminal domain of ligase-like"/>
    <property type="match status" value="1"/>
</dbReference>
<dbReference type="RefSeq" id="WP_109836673.1">
    <property type="nucleotide sequence ID" value="NZ_QGKM01000010.1"/>
</dbReference>
<gene>
    <name evidence="3" type="ORF">DKW60_05545</name>
</gene>
<reference evidence="3 4" key="1">
    <citation type="submission" date="2018-05" db="EMBL/GenBank/DDBJ databases">
        <title>Leucothrix arctica sp. nov., isolated from Arctic seawater.</title>
        <authorList>
            <person name="Choi A."/>
            <person name="Baek K."/>
        </authorList>
    </citation>
    <scope>NUCLEOTIDE SEQUENCE [LARGE SCALE GENOMIC DNA]</scope>
    <source>
        <strain evidence="3 4">JCM 18388</strain>
    </source>
</reference>
<dbReference type="Gene3D" id="3.30.300.30">
    <property type="match status" value="1"/>
</dbReference>
<evidence type="ECO:0000259" key="2">
    <source>
        <dbReference type="Pfam" id="PF14535"/>
    </source>
</evidence>
<feature type="domain" description="AMP-dependent ligase C-terminal" evidence="2">
    <location>
        <begin position="324"/>
        <end position="398"/>
    </location>
</feature>
<evidence type="ECO:0000259" key="1">
    <source>
        <dbReference type="Pfam" id="PF00501"/>
    </source>
</evidence>
<protein>
    <submittedName>
        <fullName evidence="3">AMP-dependent synthetase</fullName>
    </submittedName>
</protein>
<dbReference type="InterPro" id="IPR028154">
    <property type="entry name" value="AMP-dep_Lig_C"/>
</dbReference>
<dbReference type="Proteomes" id="UP000245539">
    <property type="component" value="Unassembled WGS sequence"/>
</dbReference>
<dbReference type="InterPro" id="IPR000873">
    <property type="entry name" value="AMP-dep_synth/lig_dom"/>
</dbReference>
<feature type="domain" description="AMP-dependent synthetase/ligase" evidence="1">
    <location>
        <begin position="148"/>
        <end position="276"/>
    </location>
</feature>